<dbReference type="CDD" id="cd06919">
    <property type="entry name" value="Asp_decarbox"/>
    <property type="match status" value="1"/>
</dbReference>
<dbReference type="EMBL" id="BARV01000155">
    <property type="protein sequence ID" value="GAH94266.1"/>
    <property type="molecule type" value="Genomic_DNA"/>
</dbReference>
<dbReference type="AlphaFoldDB" id="X1JHT1"/>
<comment type="caution">
    <text evidence="9">The sequence shown here is derived from an EMBL/GenBank/DDBJ whole genome shotgun (WGS) entry which is preliminary data.</text>
</comment>
<evidence type="ECO:0000256" key="2">
    <source>
        <dbReference type="ARBA" id="ARBA00022655"/>
    </source>
</evidence>
<sequence length="127" mass="14426">MLICILKSKIHRATVTGAEINYMGSISIDKNLIEHAKILPYEKVLVVSLDSGERLETYVIEGERNSGEICINGAAARRIFKGEKIIILSFAYIEEKEAPDYRPKIVYVNNKNEITNEENHVEKNDQC</sequence>
<dbReference type="GO" id="GO:0006523">
    <property type="term" value="P:alanine biosynthetic process"/>
    <property type="evidence" value="ECO:0007669"/>
    <property type="project" value="InterPro"/>
</dbReference>
<dbReference type="SUPFAM" id="SSF50692">
    <property type="entry name" value="ADC-like"/>
    <property type="match status" value="1"/>
</dbReference>
<dbReference type="HAMAP" id="MF_00446">
    <property type="entry name" value="PanD"/>
    <property type="match status" value="1"/>
</dbReference>
<evidence type="ECO:0000313" key="9">
    <source>
        <dbReference type="EMBL" id="GAH94266.1"/>
    </source>
</evidence>
<evidence type="ECO:0000256" key="8">
    <source>
        <dbReference type="ARBA" id="ARBA00023317"/>
    </source>
</evidence>
<protein>
    <recommendedName>
        <fullName evidence="10">Aspartate 1-decarboxylase</fullName>
    </recommendedName>
</protein>
<dbReference type="GO" id="GO:0005829">
    <property type="term" value="C:cytosol"/>
    <property type="evidence" value="ECO:0007669"/>
    <property type="project" value="TreeGrafter"/>
</dbReference>
<evidence type="ECO:0000256" key="6">
    <source>
        <dbReference type="ARBA" id="ARBA00023239"/>
    </source>
</evidence>
<keyword evidence="5" id="KW-0865">Zymogen</keyword>
<keyword evidence="1" id="KW-0963">Cytoplasm</keyword>
<dbReference type="InterPro" id="IPR009010">
    <property type="entry name" value="Asp_de-COase-like_dom_sf"/>
</dbReference>
<dbReference type="InterPro" id="IPR003190">
    <property type="entry name" value="Asp_decarbox"/>
</dbReference>
<evidence type="ECO:0000256" key="1">
    <source>
        <dbReference type="ARBA" id="ARBA00022490"/>
    </source>
</evidence>
<dbReference type="Pfam" id="PF02261">
    <property type="entry name" value="Asp_decarbox"/>
    <property type="match status" value="1"/>
</dbReference>
<evidence type="ECO:0000256" key="3">
    <source>
        <dbReference type="ARBA" id="ARBA00022793"/>
    </source>
</evidence>
<dbReference type="PANTHER" id="PTHR21012">
    <property type="entry name" value="ASPARTATE 1-DECARBOXYLASE"/>
    <property type="match status" value="1"/>
</dbReference>
<name>X1JHT1_9ZZZZ</name>
<dbReference type="GO" id="GO:0004068">
    <property type="term" value="F:aspartate 1-decarboxylase activity"/>
    <property type="evidence" value="ECO:0007669"/>
    <property type="project" value="InterPro"/>
</dbReference>
<dbReference type="NCBIfam" id="TIGR00223">
    <property type="entry name" value="panD"/>
    <property type="match status" value="1"/>
</dbReference>
<evidence type="ECO:0000256" key="4">
    <source>
        <dbReference type="ARBA" id="ARBA00022813"/>
    </source>
</evidence>
<reference evidence="9" key="1">
    <citation type="journal article" date="2014" name="Front. Microbiol.">
        <title>High frequency of phylogenetically diverse reductive dehalogenase-homologous genes in deep subseafloor sedimentary metagenomes.</title>
        <authorList>
            <person name="Kawai M."/>
            <person name="Futagami T."/>
            <person name="Toyoda A."/>
            <person name="Takaki Y."/>
            <person name="Nishi S."/>
            <person name="Hori S."/>
            <person name="Arai W."/>
            <person name="Tsubouchi T."/>
            <person name="Morono Y."/>
            <person name="Uchiyama I."/>
            <person name="Ito T."/>
            <person name="Fujiyama A."/>
            <person name="Inagaki F."/>
            <person name="Takami H."/>
        </authorList>
    </citation>
    <scope>NUCLEOTIDE SEQUENCE</scope>
    <source>
        <strain evidence="9">Expedition CK06-06</strain>
    </source>
</reference>
<gene>
    <name evidence="9" type="ORF">S06H3_00756</name>
</gene>
<dbReference type="GO" id="GO:0015940">
    <property type="term" value="P:pantothenate biosynthetic process"/>
    <property type="evidence" value="ECO:0007669"/>
    <property type="project" value="UniProtKB-KW"/>
</dbReference>
<keyword evidence="6" id="KW-0456">Lyase</keyword>
<proteinExistence type="inferred from homology"/>
<dbReference type="Gene3D" id="2.40.40.20">
    <property type="match status" value="1"/>
</dbReference>
<dbReference type="PIRSF" id="PIRSF006246">
    <property type="entry name" value="Asp_decarbox"/>
    <property type="match status" value="1"/>
</dbReference>
<keyword evidence="3" id="KW-0210">Decarboxylase</keyword>
<keyword evidence="8" id="KW-0670">Pyruvate</keyword>
<keyword evidence="7" id="KW-0704">Schiff base</keyword>
<evidence type="ECO:0000256" key="5">
    <source>
        <dbReference type="ARBA" id="ARBA00023145"/>
    </source>
</evidence>
<evidence type="ECO:0008006" key="10">
    <source>
        <dbReference type="Google" id="ProtNLM"/>
    </source>
</evidence>
<organism evidence="9">
    <name type="scientific">marine sediment metagenome</name>
    <dbReference type="NCBI Taxonomy" id="412755"/>
    <lineage>
        <taxon>unclassified sequences</taxon>
        <taxon>metagenomes</taxon>
        <taxon>ecological metagenomes</taxon>
    </lineage>
</organism>
<evidence type="ECO:0000256" key="7">
    <source>
        <dbReference type="ARBA" id="ARBA00023270"/>
    </source>
</evidence>
<dbReference type="PANTHER" id="PTHR21012:SF0">
    <property type="entry name" value="ASPARTATE 1-DECARBOXYLASE"/>
    <property type="match status" value="1"/>
</dbReference>
<keyword evidence="2" id="KW-0566">Pantothenate biosynthesis</keyword>
<accession>X1JHT1</accession>
<keyword evidence="4" id="KW-0068">Autocatalytic cleavage</keyword>